<comment type="caution">
    <text evidence="1">The sequence shown here is derived from an EMBL/GenBank/DDBJ whole genome shotgun (WGS) entry which is preliminary data.</text>
</comment>
<protein>
    <submittedName>
        <fullName evidence="1">Uncharacterized protein</fullName>
    </submittedName>
</protein>
<dbReference type="EMBL" id="JANPWB010000016">
    <property type="protein sequence ID" value="KAJ1084652.1"/>
    <property type="molecule type" value="Genomic_DNA"/>
</dbReference>
<organism evidence="1 2">
    <name type="scientific">Pleurodeles waltl</name>
    <name type="common">Iberian ribbed newt</name>
    <dbReference type="NCBI Taxonomy" id="8319"/>
    <lineage>
        <taxon>Eukaryota</taxon>
        <taxon>Metazoa</taxon>
        <taxon>Chordata</taxon>
        <taxon>Craniata</taxon>
        <taxon>Vertebrata</taxon>
        <taxon>Euteleostomi</taxon>
        <taxon>Amphibia</taxon>
        <taxon>Batrachia</taxon>
        <taxon>Caudata</taxon>
        <taxon>Salamandroidea</taxon>
        <taxon>Salamandridae</taxon>
        <taxon>Pleurodelinae</taxon>
        <taxon>Pleurodeles</taxon>
    </lineage>
</organism>
<dbReference type="Proteomes" id="UP001066276">
    <property type="component" value="Chromosome 12"/>
</dbReference>
<accession>A0AAV7L0W7</accession>
<proteinExistence type="predicted"/>
<reference evidence="1" key="1">
    <citation type="journal article" date="2022" name="bioRxiv">
        <title>Sequencing and chromosome-scale assembly of the giantPleurodeles waltlgenome.</title>
        <authorList>
            <person name="Brown T."/>
            <person name="Elewa A."/>
            <person name="Iarovenko S."/>
            <person name="Subramanian E."/>
            <person name="Araus A.J."/>
            <person name="Petzold A."/>
            <person name="Susuki M."/>
            <person name="Suzuki K.-i.T."/>
            <person name="Hayashi T."/>
            <person name="Toyoda A."/>
            <person name="Oliveira C."/>
            <person name="Osipova E."/>
            <person name="Leigh N.D."/>
            <person name="Simon A."/>
            <person name="Yun M.H."/>
        </authorList>
    </citation>
    <scope>NUCLEOTIDE SEQUENCE</scope>
    <source>
        <strain evidence="1">20211129_DDA</strain>
        <tissue evidence="1">Liver</tissue>
    </source>
</reference>
<dbReference type="AlphaFoldDB" id="A0AAV7L0W7"/>
<gene>
    <name evidence="1" type="ORF">NDU88_004798</name>
</gene>
<evidence type="ECO:0000313" key="2">
    <source>
        <dbReference type="Proteomes" id="UP001066276"/>
    </source>
</evidence>
<name>A0AAV7L0W7_PLEWA</name>
<sequence>MGSGGVRGTHPTGFMVTEANAIVRKERYVLCNLGGRKAIECLFSFNARAWLHLRDFHAEFIFFEVCPDLALRGGKPRNRASHSECRRTPALARPVSRAVAAMRVPPGAVTAYELNIGPIYAGGRRTPELAPHAQCPTNDARSVCNW</sequence>
<evidence type="ECO:0000313" key="1">
    <source>
        <dbReference type="EMBL" id="KAJ1084652.1"/>
    </source>
</evidence>
<keyword evidence="2" id="KW-1185">Reference proteome</keyword>